<proteinExistence type="predicted"/>
<dbReference type="RefSeq" id="WP_271314426.1">
    <property type="nucleotide sequence ID" value="NZ_JABXJJ020000070.1"/>
</dbReference>
<dbReference type="Pfam" id="PF09346">
    <property type="entry name" value="SMI1_KNR4"/>
    <property type="match status" value="1"/>
</dbReference>
<organism evidence="2">
    <name type="scientific">Streptantibioticus silvisoli</name>
    <dbReference type="NCBI Taxonomy" id="2705255"/>
    <lineage>
        <taxon>Bacteria</taxon>
        <taxon>Bacillati</taxon>
        <taxon>Actinomycetota</taxon>
        <taxon>Actinomycetes</taxon>
        <taxon>Kitasatosporales</taxon>
        <taxon>Streptomycetaceae</taxon>
        <taxon>Streptantibioticus</taxon>
    </lineage>
</organism>
<sequence>MTVHDRYDDLIARLAARAHERCALLPDPVPPRDLAAAEERLGFALHPLLARLYTEIADGGFGPDDRFFPLDGPAGDPGALVAGYAARRSADPGGPGWFWPEGVVPLLTWGSEMIAAVDCRSAEGTVVLFDPNEADHDWANAWFKDADGLAGWLETSLAGTGWYADPDADDWGDLDAAVSDDQLQSVELDRWGAQARARAGTPAAV</sequence>
<dbReference type="InterPro" id="IPR018958">
    <property type="entry name" value="Knr4/Smi1-like_dom"/>
</dbReference>
<dbReference type="AlphaFoldDB" id="A0AA90H9K1"/>
<protein>
    <submittedName>
        <fullName evidence="2">SMI1/KNR4 family protein</fullName>
    </submittedName>
</protein>
<evidence type="ECO:0000313" key="2">
    <source>
        <dbReference type="EMBL" id="MDI5974331.1"/>
    </source>
</evidence>
<evidence type="ECO:0000259" key="1">
    <source>
        <dbReference type="Pfam" id="PF09346"/>
    </source>
</evidence>
<dbReference type="EMBL" id="JABXJJ020000070">
    <property type="protein sequence ID" value="MDI5974331.1"/>
    <property type="molecule type" value="Genomic_DNA"/>
</dbReference>
<accession>A0AA90H9K1</accession>
<name>A0AA90H9K1_9ACTN</name>
<reference evidence="2" key="1">
    <citation type="submission" date="2023-05" db="EMBL/GenBank/DDBJ databases">
        <title>Streptantibioticus silvisoli sp. nov., acidotolerant actinomycetes 1 from pine litter.</title>
        <authorList>
            <person name="Swiecimska M."/>
            <person name="Golinska P."/>
            <person name="Sangal V."/>
            <person name="Wachnowicz B."/>
            <person name="Goodfellow M."/>
        </authorList>
    </citation>
    <scope>NUCLEOTIDE SEQUENCE</scope>
    <source>
        <strain evidence="2">SL13</strain>
    </source>
</reference>
<comment type="caution">
    <text evidence="2">The sequence shown here is derived from an EMBL/GenBank/DDBJ whole genome shotgun (WGS) entry which is preliminary data.</text>
</comment>
<feature type="domain" description="Knr4/Smi1-like" evidence="1">
    <location>
        <begin position="28"/>
        <end position="154"/>
    </location>
</feature>
<dbReference type="SUPFAM" id="SSF160631">
    <property type="entry name" value="SMI1/KNR4-like"/>
    <property type="match status" value="1"/>
</dbReference>
<dbReference type="InterPro" id="IPR037883">
    <property type="entry name" value="Knr4/Smi1-like_sf"/>
</dbReference>
<gene>
    <name evidence="2" type="ORF">POF50_034145</name>
</gene>